<protein>
    <recommendedName>
        <fullName evidence="1">AB hydrolase-1 domain-containing protein</fullName>
    </recommendedName>
</protein>
<accession>A0ABR1UEV0</accession>
<dbReference type="InterPro" id="IPR029058">
    <property type="entry name" value="AB_hydrolase_fold"/>
</dbReference>
<dbReference type="InterPro" id="IPR000073">
    <property type="entry name" value="AB_hydrolase_1"/>
</dbReference>
<organism evidence="2 3">
    <name type="scientific">Apiospora saccharicola</name>
    <dbReference type="NCBI Taxonomy" id="335842"/>
    <lineage>
        <taxon>Eukaryota</taxon>
        <taxon>Fungi</taxon>
        <taxon>Dikarya</taxon>
        <taxon>Ascomycota</taxon>
        <taxon>Pezizomycotina</taxon>
        <taxon>Sordariomycetes</taxon>
        <taxon>Xylariomycetidae</taxon>
        <taxon>Amphisphaeriales</taxon>
        <taxon>Apiosporaceae</taxon>
        <taxon>Apiospora</taxon>
    </lineage>
</organism>
<dbReference type="Proteomes" id="UP001446871">
    <property type="component" value="Unassembled WGS sequence"/>
</dbReference>
<name>A0ABR1UEV0_9PEZI</name>
<evidence type="ECO:0000313" key="2">
    <source>
        <dbReference type="EMBL" id="KAK8057434.1"/>
    </source>
</evidence>
<keyword evidence="3" id="KW-1185">Reference proteome</keyword>
<feature type="domain" description="AB hydrolase-1" evidence="1">
    <location>
        <begin position="13"/>
        <end position="288"/>
    </location>
</feature>
<reference evidence="2 3" key="1">
    <citation type="submission" date="2023-01" db="EMBL/GenBank/DDBJ databases">
        <title>Analysis of 21 Apiospora genomes using comparative genomics revels a genus with tremendous synthesis potential of carbohydrate active enzymes and secondary metabolites.</title>
        <authorList>
            <person name="Sorensen T."/>
        </authorList>
    </citation>
    <scope>NUCLEOTIDE SEQUENCE [LARGE SCALE GENOMIC DNA]</scope>
    <source>
        <strain evidence="2 3">CBS 83171</strain>
    </source>
</reference>
<dbReference type="Gene3D" id="3.40.50.1820">
    <property type="entry name" value="alpha/beta hydrolase"/>
    <property type="match status" value="1"/>
</dbReference>
<dbReference type="SUPFAM" id="SSF53474">
    <property type="entry name" value="alpha/beta-Hydrolases"/>
    <property type="match status" value="1"/>
</dbReference>
<dbReference type="PANTHER" id="PTHR37017:SF3">
    <property type="entry name" value="AB HYDROLASE-1 DOMAIN-CONTAINING PROTEIN"/>
    <property type="match status" value="1"/>
</dbReference>
<evidence type="ECO:0000259" key="1">
    <source>
        <dbReference type="Pfam" id="PF12697"/>
    </source>
</evidence>
<dbReference type="PANTHER" id="PTHR37017">
    <property type="entry name" value="AB HYDROLASE-1 DOMAIN-CONTAINING PROTEIN-RELATED"/>
    <property type="match status" value="1"/>
</dbReference>
<proteinExistence type="predicted"/>
<comment type="caution">
    <text evidence="2">The sequence shown here is derived from an EMBL/GenBank/DDBJ whole genome shotgun (WGS) entry which is preliminary data.</text>
</comment>
<sequence length="330" mass="35372">MAISLSLPSKPTFVLVSGAWHDTSYWDKVIARLSKQGYRAGPVALRSASAEPTTAFIDDVDAVRDVIRKEVSRGCDVVVVAHSLGSVAGASAIKGFARSRGCRGGQEEQDTTATTTISVMNEKGKGKGCGHVIGFVALATGFLPTGVCFLQAVGGRPPPLWRFSSGPLVTTEEDVEDDGESTTRAFATIRVSAREAFYNDMPVEEGEQWVERLSPQSAATITQGGKFVYSGWLDVPCWSLVTTEDRAFPPEAQRAMAQAARDAGADIWSEEIAAGHSPMLSRPAETVDFLRRAAVAFGEKASSGIRREGLVTGNVKHENFCLEAHEVHIL</sequence>
<dbReference type="EMBL" id="JAQQWM010000007">
    <property type="protein sequence ID" value="KAK8057434.1"/>
    <property type="molecule type" value="Genomic_DNA"/>
</dbReference>
<evidence type="ECO:0000313" key="3">
    <source>
        <dbReference type="Proteomes" id="UP001446871"/>
    </source>
</evidence>
<dbReference type="InterPro" id="IPR052897">
    <property type="entry name" value="Sec-Metab_Biosynth_Hydrolase"/>
</dbReference>
<dbReference type="Pfam" id="PF12697">
    <property type="entry name" value="Abhydrolase_6"/>
    <property type="match status" value="1"/>
</dbReference>
<gene>
    <name evidence="2" type="ORF">PG996_011371</name>
</gene>